<protein>
    <submittedName>
        <fullName evidence="1">Uncharacterized protein</fullName>
    </submittedName>
</protein>
<dbReference type="EMBL" id="JBHUCM010000010">
    <property type="protein sequence ID" value="MFD1537431.1"/>
    <property type="molecule type" value="Genomic_DNA"/>
</dbReference>
<keyword evidence="2" id="KW-1185">Reference proteome</keyword>
<name>A0ABW4G5X8_9ACTN</name>
<organism evidence="1 2">
    <name type="scientific">Nonomuraea guangzhouensis</name>
    <dbReference type="NCBI Taxonomy" id="1291555"/>
    <lineage>
        <taxon>Bacteria</taxon>
        <taxon>Bacillati</taxon>
        <taxon>Actinomycetota</taxon>
        <taxon>Actinomycetes</taxon>
        <taxon>Streptosporangiales</taxon>
        <taxon>Streptosporangiaceae</taxon>
        <taxon>Nonomuraea</taxon>
    </lineage>
</organism>
<gene>
    <name evidence="1" type="ORF">ACFSJ0_10330</name>
</gene>
<accession>A0ABW4G5X8</accession>
<proteinExistence type="predicted"/>
<evidence type="ECO:0000313" key="1">
    <source>
        <dbReference type="EMBL" id="MFD1537431.1"/>
    </source>
</evidence>
<dbReference type="Proteomes" id="UP001597097">
    <property type="component" value="Unassembled WGS sequence"/>
</dbReference>
<evidence type="ECO:0000313" key="2">
    <source>
        <dbReference type="Proteomes" id="UP001597097"/>
    </source>
</evidence>
<sequence length="131" mass="14360">MDPFMVAAGSAVVGAMASEGWQDARRAIAALWRKPHPERVPAIEADLEEVRVEVLTARKAADQQTEEELAVEWRRRLGRLVAADPELAEELRRIVDRLNPPAAGAPGVMIARASGRASLFQSGGDMHVRER</sequence>
<dbReference type="RefSeq" id="WP_219534743.1">
    <property type="nucleotide sequence ID" value="NZ_JAHKRM010000023.1"/>
</dbReference>
<comment type="caution">
    <text evidence="1">The sequence shown here is derived from an EMBL/GenBank/DDBJ whole genome shotgun (WGS) entry which is preliminary data.</text>
</comment>
<reference evidence="2" key="1">
    <citation type="journal article" date="2019" name="Int. J. Syst. Evol. Microbiol.">
        <title>The Global Catalogue of Microorganisms (GCM) 10K type strain sequencing project: providing services to taxonomists for standard genome sequencing and annotation.</title>
        <authorList>
            <consortium name="The Broad Institute Genomics Platform"/>
            <consortium name="The Broad Institute Genome Sequencing Center for Infectious Disease"/>
            <person name="Wu L."/>
            <person name="Ma J."/>
        </authorList>
    </citation>
    <scope>NUCLEOTIDE SEQUENCE [LARGE SCALE GENOMIC DNA]</scope>
    <source>
        <strain evidence="2">CGMCC 1.15399</strain>
    </source>
</reference>